<organism evidence="1 2">
    <name type="scientific">Proteobacteria bacterium 228</name>
    <dbReference type="NCBI Taxonomy" id="2083153"/>
    <lineage>
        <taxon>Bacteria</taxon>
        <taxon>Pseudomonadati</taxon>
        <taxon>Pseudomonadota</taxon>
    </lineage>
</organism>
<protein>
    <recommendedName>
        <fullName evidence="3">DNA replication terminus site-binding protein</fullName>
    </recommendedName>
</protein>
<name>A0A2S5KS71_9PROT</name>
<dbReference type="Proteomes" id="UP000238196">
    <property type="component" value="Unassembled WGS sequence"/>
</dbReference>
<comment type="caution">
    <text evidence="1">The sequence shown here is derived from an EMBL/GenBank/DDBJ whole genome shotgun (WGS) entry which is preliminary data.</text>
</comment>
<accession>A0A2S5KS71</accession>
<dbReference type="AlphaFoldDB" id="A0A2S5KS71"/>
<evidence type="ECO:0000313" key="2">
    <source>
        <dbReference type="Proteomes" id="UP000238196"/>
    </source>
</evidence>
<reference evidence="1 2" key="1">
    <citation type="submission" date="2018-02" db="EMBL/GenBank/DDBJ databases">
        <title>novel marine gammaproteobacteria from coastal saline agro ecosystem.</title>
        <authorList>
            <person name="Krishnan R."/>
            <person name="Ramesh Kumar N."/>
        </authorList>
    </citation>
    <scope>NUCLEOTIDE SEQUENCE [LARGE SCALE GENOMIC DNA]</scope>
    <source>
        <strain evidence="1 2">228</strain>
    </source>
</reference>
<proteinExistence type="predicted"/>
<gene>
    <name evidence="1" type="ORF">C4K68_09475</name>
</gene>
<evidence type="ECO:0008006" key="3">
    <source>
        <dbReference type="Google" id="ProtNLM"/>
    </source>
</evidence>
<sequence length="272" mass="30774">MAGTRELEIAYAELSKALATLARSVARSDLPVYLHGCDDPDLNREAIAGLLSPSALHFEERQDDARRITKHHCLVAASPLIMVHVRTANLKKEAFKAIAVNQKKACKPAEFRRVLQSLDLVSLNLKEAYSLFQILDVRPEKAVWFERSQPLTKVISIGDALDRLNQMPASEAVDHDRKRLEDLRLVKESRRLVFKHVPSTALRFQYQVRQGNGETVWRPAITGSRPIFYAHNEELEGLPRLTIKEEKSDRPGAPLKLKAPYLLTLPVYISPE</sequence>
<dbReference type="EMBL" id="PRLP01000029">
    <property type="protein sequence ID" value="PPC77580.1"/>
    <property type="molecule type" value="Genomic_DNA"/>
</dbReference>
<evidence type="ECO:0000313" key="1">
    <source>
        <dbReference type="EMBL" id="PPC77580.1"/>
    </source>
</evidence>